<dbReference type="PANTHER" id="PTHR36113:SF1">
    <property type="entry name" value="GLYOXALASE_BLEOMYCIN RESISTANCE PROTEIN_DIOXYGENASE"/>
    <property type="match status" value="1"/>
</dbReference>
<reference evidence="3 4" key="2">
    <citation type="submission" date="2019-08" db="EMBL/GenBank/DDBJ databases">
        <title>Tsukamurella conjunctivitidis sp. nov., Tsukamurella assacharolytica sp. nov. and Tsukamurella sputae sp. nov. isolated from patients with conjunctivitis, bacteraemia (lymphoma) and respiratory infection (sputum) in Hong Kong.</title>
        <authorList>
            <person name="Fok K.M.N."/>
            <person name="Fong J.Y.H."/>
        </authorList>
    </citation>
    <scope>NUCLEOTIDE SEQUENCE [LARGE SCALE GENOMIC DNA]</scope>
    <source>
        <strain evidence="3 4">HKU70</strain>
    </source>
</reference>
<evidence type="ECO:0000313" key="3">
    <source>
        <dbReference type="EMBL" id="TWS24688.1"/>
    </source>
</evidence>
<sequence>MPLHTGHIGVNVTDLPRSIAFYQEVLGFEVLARSDEDGRRFAFLGDPAVTSEIFLDKLAITLWEQSEGRFSTATPGLHHLALHVDTVDEVEALRTRVQAAGVELLYSGEIIPHSDAFSSGGFFFLDPDGVRLEICAPDGVSTEDAVAGAAPSCGFFD</sequence>
<proteinExistence type="predicted"/>
<comment type="caution">
    <text evidence="3">The sequence shown here is derived from an EMBL/GenBank/DDBJ whole genome shotgun (WGS) entry which is preliminary data.</text>
</comment>
<dbReference type="GO" id="GO:0004462">
    <property type="term" value="F:lactoylglutathione lyase activity"/>
    <property type="evidence" value="ECO:0007669"/>
    <property type="project" value="InterPro"/>
</dbReference>
<dbReference type="SUPFAM" id="SSF54593">
    <property type="entry name" value="Glyoxalase/Bleomycin resistance protein/Dihydroxybiphenyl dioxygenase"/>
    <property type="match status" value="1"/>
</dbReference>
<dbReference type="InterPro" id="IPR051332">
    <property type="entry name" value="Fosfomycin_Res_Enzymes"/>
</dbReference>
<dbReference type="CDD" id="cd06587">
    <property type="entry name" value="VOC"/>
    <property type="match status" value="1"/>
</dbReference>
<dbReference type="InterPro" id="IPR029068">
    <property type="entry name" value="Glyas_Bleomycin-R_OHBP_Dase"/>
</dbReference>
<dbReference type="OrthoDB" id="115162at2"/>
<dbReference type="PROSITE" id="PS51819">
    <property type="entry name" value="VOC"/>
    <property type="match status" value="1"/>
</dbReference>
<dbReference type="PANTHER" id="PTHR36113">
    <property type="entry name" value="LYASE, PUTATIVE-RELATED-RELATED"/>
    <property type="match status" value="1"/>
</dbReference>
<organism evidence="3 4">
    <name type="scientific">Tsukamurella sputi</name>
    <dbReference type="NCBI Taxonomy" id="2591848"/>
    <lineage>
        <taxon>Bacteria</taxon>
        <taxon>Bacillati</taxon>
        <taxon>Actinomycetota</taxon>
        <taxon>Actinomycetes</taxon>
        <taxon>Mycobacteriales</taxon>
        <taxon>Tsukamurellaceae</taxon>
        <taxon>Tsukamurella</taxon>
    </lineage>
</organism>
<accession>A0A5C5RQ26</accession>
<protein>
    <submittedName>
        <fullName evidence="3">VOC family protein</fullName>
    </submittedName>
</protein>
<dbReference type="PROSITE" id="PS00934">
    <property type="entry name" value="GLYOXALASE_I_1"/>
    <property type="match status" value="1"/>
</dbReference>
<dbReference type="InterPro" id="IPR037523">
    <property type="entry name" value="VOC_core"/>
</dbReference>
<dbReference type="InterPro" id="IPR018146">
    <property type="entry name" value="Glyoxalase_1_CS"/>
</dbReference>
<gene>
    <name evidence="3" type="ORF">FK268_05405</name>
</gene>
<keyword evidence="1" id="KW-0479">Metal-binding</keyword>
<evidence type="ECO:0000313" key="4">
    <source>
        <dbReference type="Proteomes" id="UP000319792"/>
    </source>
</evidence>
<keyword evidence="4" id="KW-1185">Reference proteome</keyword>
<feature type="domain" description="VOC" evidence="2">
    <location>
        <begin position="4"/>
        <end position="137"/>
    </location>
</feature>
<dbReference type="GO" id="GO:0046872">
    <property type="term" value="F:metal ion binding"/>
    <property type="evidence" value="ECO:0007669"/>
    <property type="project" value="UniProtKB-KW"/>
</dbReference>
<evidence type="ECO:0000259" key="2">
    <source>
        <dbReference type="PROSITE" id="PS51819"/>
    </source>
</evidence>
<dbReference type="Proteomes" id="UP000319792">
    <property type="component" value="Unassembled WGS sequence"/>
</dbReference>
<dbReference type="Gene3D" id="3.10.180.10">
    <property type="entry name" value="2,3-Dihydroxybiphenyl 1,2-Dioxygenase, domain 1"/>
    <property type="match status" value="1"/>
</dbReference>
<name>A0A5C5RQ26_9ACTN</name>
<dbReference type="InterPro" id="IPR004360">
    <property type="entry name" value="Glyas_Fos-R_dOase_dom"/>
</dbReference>
<dbReference type="AlphaFoldDB" id="A0A5C5RQ26"/>
<reference evidence="3 4" key="1">
    <citation type="submission" date="2019-06" db="EMBL/GenBank/DDBJ databases">
        <authorList>
            <person name="Teng J.L.L."/>
            <person name="Lee H.H."/>
            <person name="Lau S.K.P."/>
            <person name="Woo P.C.Y."/>
        </authorList>
    </citation>
    <scope>NUCLEOTIDE SEQUENCE [LARGE SCALE GENOMIC DNA]</scope>
    <source>
        <strain evidence="3 4">HKU70</strain>
    </source>
</reference>
<evidence type="ECO:0000256" key="1">
    <source>
        <dbReference type="ARBA" id="ARBA00022723"/>
    </source>
</evidence>
<dbReference type="EMBL" id="VIGV01000002">
    <property type="protein sequence ID" value="TWS24688.1"/>
    <property type="molecule type" value="Genomic_DNA"/>
</dbReference>
<dbReference type="RefSeq" id="WP_146431990.1">
    <property type="nucleotide sequence ID" value="NZ_VIGV01000002.1"/>
</dbReference>
<dbReference type="Pfam" id="PF00903">
    <property type="entry name" value="Glyoxalase"/>
    <property type="match status" value="1"/>
</dbReference>